<accession>A0A1Y1V151</accession>
<dbReference type="AlphaFoldDB" id="A0A1Y1V151"/>
<evidence type="ECO:0000313" key="2">
    <source>
        <dbReference type="Proteomes" id="UP000193719"/>
    </source>
</evidence>
<dbReference type="EMBL" id="MCFH01000042">
    <property type="protein sequence ID" value="ORX44998.1"/>
    <property type="molecule type" value="Genomic_DNA"/>
</dbReference>
<keyword evidence="2" id="KW-1185">Reference proteome</keyword>
<reference evidence="1 2" key="1">
    <citation type="submission" date="2016-08" db="EMBL/GenBank/DDBJ databases">
        <title>Genomes of anaerobic fungi encode conserved fungal cellulosomes for biomass hydrolysis.</title>
        <authorList>
            <consortium name="DOE Joint Genome Institute"/>
            <person name="Haitjema C.H."/>
            <person name="Gilmore S.P."/>
            <person name="Henske J.K."/>
            <person name="Solomon K.V."/>
            <person name="De Groot R."/>
            <person name="Kuo A."/>
            <person name="Mondo S.J."/>
            <person name="Salamov A.A."/>
            <person name="Labutti K."/>
            <person name="Zhao Z."/>
            <person name="Chiniquy J."/>
            <person name="Barry K."/>
            <person name="Brewer H.M."/>
            <person name="Purvine S.O."/>
            <person name="Wright A.T."/>
            <person name="Boxma B."/>
            <person name="Van Alen T."/>
            <person name="Hackstein J.H."/>
            <person name="Baker S.E."/>
            <person name="Grigoriev I.V."/>
            <person name="O'Malley M.A."/>
        </authorList>
    </citation>
    <scope>NUCLEOTIDE SEQUENCE [LARGE SCALE GENOMIC DNA]</scope>
    <source>
        <strain evidence="2">finn</strain>
    </source>
</reference>
<reference evidence="1 2" key="2">
    <citation type="submission" date="2016-08" db="EMBL/GenBank/DDBJ databases">
        <title>Pervasive Adenine N6-methylation of Active Genes in Fungi.</title>
        <authorList>
            <consortium name="DOE Joint Genome Institute"/>
            <person name="Mondo S.J."/>
            <person name="Dannebaum R.O."/>
            <person name="Kuo R.C."/>
            <person name="Labutti K."/>
            <person name="Haridas S."/>
            <person name="Kuo A."/>
            <person name="Salamov A."/>
            <person name="Ahrendt S.R."/>
            <person name="Lipzen A."/>
            <person name="Sullivan W."/>
            <person name="Andreopoulos W.B."/>
            <person name="Clum A."/>
            <person name="Lindquist E."/>
            <person name="Daum C."/>
            <person name="Ramamoorthy G.K."/>
            <person name="Gryganskyi A."/>
            <person name="Culley D."/>
            <person name="Magnuson J.K."/>
            <person name="James T.Y."/>
            <person name="O'Malley M.A."/>
            <person name="Stajich J.E."/>
            <person name="Spatafora J.W."/>
            <person name="Visel A."/>
            <person name="Grigoriev I.V."/>
        </authorList>
    </citation>
    <scope>NUCLEOTIDE SEQUENCE [LARGE SCALE GENOMIC DNA]</scope>
    <source>
        <strain evidence="2">finn</strain>
    </source>
</reference>
<dbReference type="Proteomes" id="UP000193719">
    <property type="component" value="Unassembled WGS sequence"/>
</dbReference>
<proteinExistence type="predicted"/>
<protein>
    <submittedName>
        <fullName evidence="1">Uncharacterized protein</fullName>
    </submittedName>
</protein>
<evidence type="ECO:0000313" key="1">
    <source>
        <dbReference type="EMBL" id="ORX44998.1"/>
    </source>
</evidence>
<organism evidence="1 2">
    <name type="scientific">Piromyces finnis</name>
    <dbReference type="NCBI Taxonomy" id="1754191"/>
    <lineage>
        <taxon>Eukaryota</taxon>
        <taxon>Fungi</taxon>
        <taxon>Fungi incertae sedis</taxon>
        <taxon>Chytridiomycota</taxon>
        <taxon>Chytridiomycota incertae sedis</taxon>
        <taxon>Neocallimastigomycetes</taxon>
        <taxon>Neocallimastigales</taxon>
        <taxon>Neocallimastigaceae</taxon>
        <taxon>Piromyces</taxon>
    </lineage>
</organism>
<dbReference type="OrthoDB" id="10586775at2759"/>
<gene>
    <name evidence="1" type="ORF">BCR36DRAFT_458068</name>
</gene>
<sequence length="214" mass="24974">MSDEALRQQNKILTLQRVTVISDEDNDVETWYEQMQAWKDLHNIEDKKEIYEWCLLTVRGSGAKEIRRCITYGTSGKIYPYLETARDILKNLYDLEYKQEDIIDDLKELKIGNKEDTKDFNKKYKNKYNQLESFDQNIITVADYLNAIESRPKSWKGVKLAGRKIKLNEAFEIAELYDKVDKKMKSKSTGKSSFSSSSRVNNAGNSIFQKKVNI</sequence>
<name>A0A1Y1V151_9FUNG</name>
<comment type="caution">
    <text evidence="1">The sequence shown here is derived from an EMBL/GenBank/DDBJ whole genome shotgun (WGS) entry which is preliminary data.</text>
</comment>